<gene>
    <name evidence="1" type="ORF">DWY25_03205</name>
</gene>
<sequence length="171" mass="19860">MSWYFIETERFQEEQVKEVLLNSQFDAFVPKKEMYFKKGDLTMLTLRFLFPETVLIHDPASPPQFAKKLNEWLDRNQPGSEGIHREADAYFSLASDEKETLEQLLDEKKILRFSTGIIQNKELHVLKGPLQGHEKEIQKIKRHQRLATLPVKLCGQAIPLILGLEVIEKNG</sequence>
<evidence type="ECO:0000313" key="1">
    <source>
        <dbReference type="EMBL" id="RGR76377.1"/>
    </source>
</evidence>
<proteinExistence type="predicted"/>
<dbReference type="InterPro" id="IPR036735">
    <property type="entry name" value="NGN_dom_sf"/>
</dbReference>
<dbReference type="RefSeq" id="WP_117893564.1">
    <property type="nucleotide sequence ID" value="NZ_CABJCV010000002.1"/>
</dbReference>
<dbReference type="GeneID" id="83014417"/>
<name>A0A412G690_9FIRM</name>
<protein>
    <recommendedName>
        <fullName evidence="3">Antiterminator LoaP</fullName>
    </recommendedName>
</protein>
<dbReference type="Gene3D" id="3.30.70.940">
    <property type="entry name" value="NusG, N-terminal domain"/>
    <property type="match status" value="1"/>
</dbReference>
<accession>A0A412G690</accession>
<comment type="caution">
    <text evidence="1">The sequence shown here is derived from an EMBL/GenBank/DDBJ whole genome shotgun (WGS) entry which is preliminary data.</text>
</comment>
<evidence type="ECO:0000313" key="2">
    <source>
        <dbReference type="Proteomes" id="UP000284178"/>
    </source>
</evidence>
<organism evidence="1 2">
    <name type="scientific">Holdemania filiformis</name>
    <dbReference type="NCBI Taxonomy" id="61171"/>
    <lineage>
        <taxon>Bacteria</taxon>
        <taxon>Bacillati</taxon>
        <taxon>Bacillota</taxon>
        <taxon>Erysipelotrichia</taxon>
        <taxon>Erysipelotrichales</taxon>
        <taxon>Erysipelotrichaceae</taxon>
        <taxon>Holdemania</taxon>
    </lineage>
</organism>
<dbReference type="SUPFAM" id="SSF82679">
    <property type="entry name" value="N-utilization substance G protein NusG, N-terminal domain"/>
    <property type="match status" value="1"/>
</dbReference>
<keyword evidence="2" id="KW-1185">Reference proteome</keyword>
<dbReference type="AlphaFoldDB" id="A0A412G690"/>
<reference evidence="1 2" key="1">
    <citation type="submission" date="2018-08" db="EMBL/GenBank/DDBJ databases">
        <title>A genome reference for cultivated species of the human gut microbiota.</title>
        <authorList>
            <person name="Zou Y."/>
            <person name="Xue W."/>
            <person name="Luo G."/>
        </authorList>
    </citation>
    <scope>NUCLEOTIDE SEQUENCE [LARGE SCALE GENOMIC DNA]</scope>
    <source>
        <strain evidence="1 2">AF24-29</strain>
    </source>
</reference>
<evidence type="ECO:0008006" key="3">
    <source>
        <dbReference type="Google" id="ProtNLM"/>
    </source>
</evidence>
<dbReference type="Proteomes" id="UP000284178">
    <property type="component" value="Unassembled WGS sequence"/>
</dbReference>
<dbReference type="EMBL" id="QRUP01000002">
    <property type="protein sequence ID" value="RGR76377.1"/>
    <property type="molecule type" value="Genomic_DNA"/>
</dbReference>
<dbReference type="GO" id="GO:0006354">
    <property type="term" value="P:DNA-templated transcription elongation"/>
    <property type="evidence" value="ECO:0007669"/>
    <property type="project" value="InterPro"/>
</dbReference>